<dbReference type="PANTHER" id="PTHR22807">
    <property type="entry name" value="NOP2 YEAST -RELATED NOL1/NOP2/FMU SUN DOMAIN-CONTAINING"/>
    <property type="match status" value="1"/>
</dbReference>
<dbReference type="AlphaFoldDB" id="A0A2V1P394"/>
<evidence type="ECO:0000256" key="6">
    <source>
        <dbReference type="PROSITE-ProRule" id="PRU01023"/>
    </source>
</evidence>
<comment type="similarity">
    <text evidence="1 6">Belongs to the class I-like SAM-binding methyltransferase superfamily. RsmB/NOP family.</text>
</comment>
<keyword evidence="4 6" id="KW-0949">S-adenosyl-L-methionine</keyword>
<feature type="binding site" evidence="6">
    <location>
        <position position="261"/>
    </location>
    <ligand>
        <name>S-adenosyl-L-methionine</name>
        <dbReference type="ChEBI" id="CHEBI:59789"/>
    </ligand>
</feature>
<comment type="caution">
    <text evidence="8">The sequence shown here is derived from an EMBL/GenBank/DDBJ whole genome shotgun (WGS) entry which is preliminary data.</text>
</comment>
<dbReference type="InterPro" id="IPR006027">
    <property type="entry name" value="NusB_RsmB_TIM44"/>
</dbReference>
<dbReference type="InterPro" id="IPR001678">
    <property type="entry name" value="MeTrfase_RsmB-F_NOP2_dom"/>
</dbReference>
<evidence type="ECO:0000313" key="9">
    <source>
        <dbReference type="Proteomes" id="UP000245293"/>
    </source>
</evidence>
<keyword evidence="3 6" id="KW-0808">Transferase</keyword>
<sequence length="422" mass="45296">MSQQGLQPRRAALYLLDQVTGEKRLLSELLADGALNHLEPEDRARAQRLATETLRGLPRADRLLARFLQKTPPLHVRNILRLSAIELAGGEAAHGVVNAAVAMVGLNKRTASMKGLVNAVLRKVAADLPEGWDKIAVPRLPKWLRDPLKDAYGPQVVANIERVHFEGAPLDLTAKTDPQAVAEAVGGTVLPTGTVRLPVGRQVSSLPGFEAGNWWVQDAAAAIPARLLSAQPGERVLDLCAAPGGKTMQLAASGADVTALDISDGRMERVRQNLKRVGLKAEIVVADALGYEAAPFDAILLDAPCSATGTIRRHPDLPHAKDGSDFLQLFQLQSALIDKALALLKPGGRLVYCTCSLLPDEGEVQVEEALARHPGLQVLPADVPGLEPAWRSEDGGVRLRPDYWADRGGMDGFYIASLRKPT</sequence>
<dbReference type="PROSITE" id="PS51686">
    <property type="entry name" value="SAM_MT_RSMB_NOP"/>
    <property type="match status" value="1"/>
</dbReference>
<dbReference type="GO" id="GO:0006355">
    <property type="term" value="P:regulation of DNA-templated transcription"/>
    <property type="evidence" value="ECO:0007669"/>
    <property type="project" value="InterPro"/>
</dbReference>
<name>A0A2V1P394_9RHOB</name>
<organism evidence="8 9">
    <name type="scientific">Salibaculum griseiflavum</name>
    <dbReference type="NCBI Taxonomy" id="1914409"/>
    <lineage>
        <taxon>Bacteria</taxon>
        <taxon>Pseudomonadati</taxon>
        <taxon>Pseudomonadota</taxon>
        <taxon>Alphaproteobacteria</taxon>
        <taxon>Rhodobacterales</taxon>
        <taxon>Roseobacteraceae</taxon>
        <taxon>Salibaculum</taxon>
    </lineage>
</organism>
<dbReference type="RefSeq" id="WP_109389364.1">
    <property type="nucleotide sequence ID" value="NZ_QETF01000015.1"/>
</dbReference>
<dbReference type="GO" id="GO:0008173">
    <property type="term" value="F:RNA methyltransferase activity"/>
    <property type="evidence" value="ECO:0007669"/>
    <property type="project" value="InterPro"/>
</dbReference>
<dbReference type="Gene3D" id="1.10.940.10">
    <property type="entry name" value="NusB-like"/>
    <property type="match status" value="1"/>
</dbReference>
<gene>
    <name evidence="8" type="ORF">DFK10_12460</name>
</gene>
<dbReference type="InterPro" id="IPR029063">
    <property type="entry name" value="SAM-dependent_MTases_sf"/>
</dbReference>
<dbReference type="OrthoDB" id="9810297at2"/>
<evidence type="ECO:0000256" key="4">
    <source>
        <dbReference type="ARBA" id="ARBA00022691"/>
    </source>
</evidence>
<evidence type="ECO:0000256" key="1">
    <source>
        <dbReference type="ARBA" id="ARBA00007494"/>
    </source>
</evidence>
<protein>
    <submittedName>
        <fullName evidence="8">16S rRNA methyltransferase</fullName>
    </submittedName>
</protein>
<dbReference type="Proteomes" id="UP000245293">
    <property type="component" value="Unassembled WGS sequence"/>
</dbReference>
<dbReference type="InterPro" id="IPR023267">
    <property type="entry name" value="RCMT"/>
</dbReference>
<dbReference type="PANTHER" id="PTHR22807:SF61">
    <property type="entry name" value="NOL1_NOP2_SUN FAMILY PROTEIN _ ANTITERMINATION NUSB DOMAIN-CONTAINING PROTEIN"/>
    <property type="match status" value="1"/>
</dbReference>
<feature type="active site" description="Nucleophile" evidence="6">
    <location>
        <position position="355"/>
    </location>
</feature>
<dbReference type="EMBL" id="QETF01000015">
    <property type="protein sequence ID" value="PWG16294.1"/>
    <property type="molecule type" value="Genomic_DNA"/>
</dbReference>
<keyword evidence="2 6" id="KW-0489">Methyltransferase</keyword>
<evidence type="ECO:0000256" key="3">
    <source>
        <dbReference type="ARBA" id="ARBA00022679"/>
    </source>
</evidence>
<feature type="binding site" evidence="6">
    <location>
        <begin position="240"/>
        <end position="246"/>
    </location>
    <ligand>
        <name>S-adenosyl-L-methionine</name>
        <dbReference type="ChEBI" id="CHEBI:59789"/>
    </ligand>
</feature>
<proteinExistence type="inferred from homology"/>
<dbReference type="GO" id="GO:0003723">
    <property type="term" value="F:RNA binding"/>
    <property type="evidence" value="ECO:0007669"/>
    <property type="project" value="UniProtKB-UniRule"/>
</dbReference>
<accession>A0A2V1P394</accession>
<dbReference type="PRINTS" id="PR02008">
    <property type="entry name" value="RCMTFAMILY"/>
</dbReference>
<dbReference type="Pfam" id="PF01189">
    <property type="entry name" value="Methyltr_RsmB-F"/>
    <property type="match status" value="1"/>
</dbReference>
<evidence type="ECO:0000259" key="7">
    <source>
        <dbReference type="PROSITE" id="PS51686"/>
    </source>
</evidence>
<dbReference type="Gene3D" id="3.40.50.150">
    <property type="entry name" value="Vaccinia Virus protein VP39"/>
    <property type="match status" value="1"/>
</dbReference>
<evidence type="ECO:0000256" key="2">
    <source>
        <dbReference type="ARBA" id="ARBA00022603"/>
    </source>
</evidence>
<dbReference type="GO" id="GO:0001510">
    <property type="term" value="P:RNA methylation"/>
    <property type="evidence" value="ECO:0007669"/>
    <property type="project" value="InterPro"/>
</dbReference>
<dbReference type="CDD" id="cd02440">
    <property type="entry name" value="AdoMet_MTases"/>
    <property type="match status" value="1"/>
</dbReference>
<keyword evidence="9" id="KW-1185">Reference proteome</keyword>
<comment type="caution">
    <text evidence="6">Lacks conserved residue(s) required for the propagation of feature annotation.</text>
</comment>
<dbReference type="SUPFAM" id="SSF48013">
    <property type="entry name" value="NusB-like"/>
    <property type="match status" value="1"/>
</dbReference>
<dbReference type="SUPFAM" id="SSF53335">
    <property type="entry name" value="S-adenosyl-L-methionine-dependent methyltransferases"/>
    <property type="match status" value="1"/>
</dbReference>
<dbReference type="InterPro" id="IPR018314">
    <property type="entry name" value="RsmB/NOL1/NOP2-like_CS"/>
</dbReference>
<feature type="domain" description="SAM-dependent MTase RsmB/NOP-type" evidence="7">
    <location>
        <begin position="132"/>
        <end position="421"/>
    </location>
</feature>
<dbReference type="Pfam" id="PF01029">
    <property type="entry name" value="NusB"/>
    <property type="match status" value="1"/>
</dbReference>
<evidence type="ECO:0000256" key="5">
    <source>
        <dbReference type="ARBA" id="ARBA00022884"/>
    </source>
</evidence>
<dbReference type="InterPro" id="IPR035926">
    <property type="entry name" value="NusB-like_sf"/>
</dbReference>
<feature type="binding site" evidence="6">
    <location>
        <position position="302"/>
    </location>
    <ligand>
        <name>S-adenosyl-L-methionine</name>
        <dbReference type="ChEBI" id="CHEBI:59789"/>
    </ligand>
</feature>
<keyword evidence="5 6" id="KW-0694">RNA-binding</keyword>
<evidence type="ECO:0000313" key="8">
    <source>
        <dbReference type="EMBL" id="PWG16294.1"/>
    </source>
</evidence>
<reference evidence="9" key="1">
    <citation type="submission" date="2018-05" db="EMBL/GenBank/DDBJ databases">
        <authorList>
            <person name="Du Z."/>
            <person name="Wang X."/>
        </authorList>
    </citation>
    <scope>NUCLEOTIDE SEQUENCE [LARGE SCALE GENOMIC DNA]</scope>
    <source>
        <strain evidence="9">WDS4C29</strain>
    </source>
</reference>
<dbReference type="PROSITE" id="PS01153">
    <property type="entry name" value="NOL1_NOP2_SUN"/>
    <property type="match status" value="1"/>
</dbReference>
<dbReference type="InterPro" id="IPR049560">
    <property type="entry name" value="MeTrfase_RsmB-F_NOP2_cat"/>
</dbReference>